<dbReference type="SUPFAM" id="SSF53383">
    <property type="entry name" value="PLP-dependent transferases"/>
    <property type="match status" value="1"/>
</dbReference>
<dbReference type="Pfam" id="PF00266">
    <property type="entry name" value="Aminotran_5"/>
    <property type="match status" value="1"/>
</dbReference>
<accession>A0A6J6F3A4</accession>
<dbReference type="Gene3D" id="3.90.1150.10">
    <property type="entry name" value="Aspartate Aminotransferase, domain 1"/>
    <property type="match status" value="1"/>
</dbReference>
<organism evidence="10">
    <name type="scientific">freshwater metagenome</name>
    <dbReference type="NCBI Taxonomy" id="449393"/>
    <lineage>
        <taxon>unclassified sequences</taxon>
        <taxon>metagenomes</taxon>
        <taxon>ecological metagenomes</taxon>
    </lineage>
</organism>
<dbReference type="PROSITE" id="PS00595">
    <property type="entry name" value="AA_TRANSFER_CLASS_5"/>
    <property type="match status" value="1"/>
</dbReference>
<evidence type="ECO:0000256" key="2">
    <source>
        <dbReference type="ARBA" id="ARBA00006490"/>
    </source>
</evidence>
<dbReference type="PANTHER" id="PTHR11601">
    <property type="entry name" value="CYSTEINE DESULFURYLASE FAMILY MEMBER"/>
    <property type="match status" value="1"/>
</dbReference>
<comment type="similarity">
    <text evidence="2">Belongs to the class-V pyridoxal-phosphate-dependent aminotransferase family. NifS/IscS subfamily.</text>
</comment>
<dbReference type="GO" id="GO:0046872">
    <property type="term" value="F:metal ion binding"/>
    <property type="evidence" value="ECO:0007669"/>
    <property type="project" value="UniProtKB-KW"/>
</dbReference>
<dbReference type="GO" id="GO:0051536">
    <property type="term" value="F:iron-sulfur cluster binding"/>
    <property type="evidence" value="ECO:0007669"/>
    <property type="project" value="UniProtKB-KW"/>
</dbReference>
<keyword evidence="8" id="KW-0411">Iron-sulfur</keyword>
<keyword evidence="5" id="KW-0479">Metal-binding</keyword>
<dbReference type="Gene3D" id="1.10.260.50">
    <property type="match status" value="1"/>
</dbReference>
<dbReference type="InterPro" id="IPR015422">
    <property type="entry name" value="PyrdxlP-dep_Trfase_small"/>
</dbReference>
<dbReference type="PANTHER" id="PTHR11601:SF34">
    <property type="entry name" value="CYSTEINE DESULFURASE"/>
    <property type="match status" value="1"/>
</dbReference>
<evidence type="ECO:0000256" key="3">
    <source>
        <dbReference type="ARBA" id="ARBA00012239"/>
    </source>
</evidence>
<dbReference type="InterPro" id="IPR015421">
    <property type="entry name" value="PyrdxlP-dep_Trfase_major"/>
</dbReference>
<evidence type="ECO:0000256" key="7">
    <source>
        <dbReference type="ARBA" id="ARBA00023004"/>
    </source>
</evidence>
<evidence type="ECO:0000256" key="1">
    <source>
        <dbReference type="ARBA" id="ARBA00001933"/>
    </source>
</evidence>
<feature type="domain" description="Aminotransferase class V" evidence="9">
    <location>
        <begin position="3"/>
        <end position="369"/>
    </location>
</feature>
<protein>
    <recommendedName>
        <fullName evidence="3">cysteine desulfurase</fullName>
        <ecNumber evidence="3">2.8.1.7</ecNumber>
    </recommendedName>
</protein>
<evidence type="ECO:0000259" key="9">
    <source>
        <dbReference type="Pfam" id="PF00266"/>
    </source>
</evidence>
<keyword evidence="4" id="KW-0808">Transferase</keyword>
<evidence type="ECO:0000256" key="5">
    <source>
        <dbReference type="ARBA" id="ARBA00022723"/>
    </source>
</evidence>
<dbReference type="AlphaFoldDB" id="A0A6J6F3A4"/>
<reference evidence="10" key="1">
    <citation type="submission" date="2020-05" db="EMBL/GenBank/DDBJ databases">
        <authorList>
            <person name="Chiriac C."/>
            <person name="Salcher M."/>
            <person name="Ghai R."/>
            <person name="Kavagutti S V."/>
        </authorList>
    </citation>
    <scope>NUCLEOTIDE SEQUENCE</scope>
</reference>
<comment type="cofactor">
    <cofactor evidence="1">
        <name>pyridoxal 5'-phosphate</name>
        <dbReference type="ChEBI" id="CHEBI:597326"/>
    </cofactor>
</comment>
<dbReference type="FunFam" id="3.40.640.10:FF:000084">
    <property type="entry name" value="IscS-like cysteine desulfurase"/>
    <property type="match status" value="1"/>
</dbReference>
<gene>
    <name evidence="10" type="ORF">UFOPK1726_00996</name>
</gene>
<name>A0A6J6F3A4_9ZZZZ</name>
<proteinExistence type="inferred from homology"/>
<evidence type="ECO:0000256" key="6">
    <source>
        <dbReference type="ARBA" id="ARBA00022898"/>
    </source>
</evidence>
<keyword evidence="7" id="KW-0408">Iron</keyword>
<dbReference type="PIRSF" id="PIRSF005572">
    <property type="entry name" value="NifS"/>
    <property type="match status" value="1"/>
</dbReference>
<evidence type="ECO:0000256" key="8">
    <source>
        <dbReference type="ARBA" id="ARBA00023014"/>
    </source>
</evidence>
<dbReference type="EC" id="2.8.1.7" evidence="3"/>
<keyword evidence="6" id="KW-0663">Pyridoxal phosphate</keyword>
<dbReference type="InterPro" id="IPR015424">
    <property type="entry name" value="PyrdxlP-dep_Trfase"/>
</dbReference>
<dbReference type="Gene3D" id="3.40.640.10">
    <property type="entry name" value="Type I PLP-dependent aspartate aminotransferase-like (Major domain)"/>
    <property type="match status" value="1"/>
</dbReference>
<dbReference type="EMBL" id="CAEZTT010000126">
    <property type="protein sequence ID" value="CAB4582065.1"/>
    <property type="molecule type" value="Genomic_DNA"/>
</dbReference>
<sequence length="393" mass="41916">MAYLDHAATTNLLPEVKQLLVEQLGAAMNPSSLHQSGRAARQLVEEARERIANSIKVRPAEIYFTSGGTESDNIAIKGLHWARNRNANKNQILISSIEHHAVLDPAQWLADRGEAQLIQIPVDAVGRIKLDWLADKLEADHESISLISVMWANNEVGTVQPISEVQQLAERYGIPVHSDAVQALGALPIDLTQSKVDALSVSGHKIGSIHGTGFLMLRTGVKVDPVLHGGNQERDVRSGTINAVGAQALALAVELAVARQGAHSTRLSELRDELVARVKQSVPDAVYNGDPVNRLPGNAHFSFHGAEGEVMLMLLDAHGVQASTGSACSAGIAQPSHVLIAMGLDPVKAKSSLRFSLGAHSSQTDIDQLIAVLPEVVSRARAAGLVSDNKVSH</sequence>
<dbReference type="GO" id="GO:0031071">
    <property type="term" value="F:cysteine desulfurase activity"/>
    <property type="evidence" value="ECO:0007669"/>
    <property type="project" value="UniProtKB-EC"/>
</dbReference>
<evidence type="ECO:0000313" key="10">
    <source>
        <dbReference type="EMBL" id="CAB4582065.1"/>
    </source>
</evidence>
<dbReference type="InterPro" id="IPR020578">
    <property type="entry name" value="Aminotrans_V_PyrdxlP_BS"/>
</dbReference>
<evidence type="ECO:0000256" key="4">
    <source>
        <dbReference type="ARBA" id="ARBA00022679"/>
    </source>
</evidence>
<dbReference type="InterPro" id="IPR016454">
    <property type="entry name" value="Cysteine_dSase"/>
</dbReference>
<dbReference type="InterPro" id="IPR000192">
    <property type="entry name" value="Aminotrans_V_dom"/>
</dbReference>